<dbReference type="Proteomes" id="UP000558488">
    <property type="component" value="Unassembled WGS sequence"/>
</dbReference>
<feature type="compositionally biased region" description="Polar residues" evidence="1">
    <location>
        <begin position="155"/>
        <end position="171"/>
    </location>
</feature>
<proteinExistence type="predicted"/>
<accession>A0A7J7SMF4</accession>
<evidence type="ECO:0000313" key="4">
    <source>
        <dbReference type="Proteomes" id="UP000558488"/>
    </source>
</evidence>
<evidence type="ECO:0000313" key="3">
    <source>
        <dbReference type="EMBL" id="KAF6289636.1"/>
    </source>
</evidence>
<sequence>MSQAGSWALSLLQACLAPGRLWENNQIPRAHTLPPLSHTAHMYTLTHTNPWAPHCLPPHQACPPVYRPQPHSTPTEELSAGAPLIPFRPQAGWRVAAQTRSPRRCRGPLSPAPSLESPPPPHRAPPRLSARGPLHRPHTGGQARPGHGGWDHKGVSTTTGSGSFLPQAASD</sequence>
<comment type="caution">
    <text evidence="3">The sequence shown here is derived from an EMBL/GenBank/DDBJ whole genome shotgun (WGS) entry which is preliminary data.</text>
</comment>
<feature type="chain" id="PRO_5029687326" evidence="2">
    <location>
        <begin position="20"/>
        <end position="171"/>
    </location>
</feature>
<protein>
    <submittedName>
        <fullName evidence="3">Uncharacterized protein</fullName>
    </submittedName>
</protein>
<reference evidence="3 4" key="1">
    <citation type="journal article" date="2020" name="Nature">
        <title>Six reference-quality genomes reveal evolution of bat adaptations.</title>
        <authorList>
            <person name="Jebb D."/>
            <person name="Huang Z."/>
            <person name="Pippel M."/>
            <person name="Hughes G.M."/>
            <person name="Lavrichenko K."/>
            <person name="Devanna P."/>
            <person name="Winkler S."/>
            <person name="Jermiin L.S."/>
            <person name="Skirmuntt E.C."/>
            <person name="Katzourakis A."/>
            <person name="Burkitt-Gray L."/>
            <person name="Ray D.A."/>
            <person name="Sullivan K.A.M."/>
            <person name="Roscito J.G."/>
            <person name="Kirilenko B.M."/>
            <person name="Davalos L.M."/>
            <person name="Corthals A.P."/>
            <person name="Power M.L."/>
            <person name="Jones G."/>
            <person name="Ransome R.D."/>
            <person name="Dechmann D.K.N."/>
            <person name="Locatelli A.G."/>
            <person name="Puechmaille S.J."/>
            <person name="Fedrigo O."/>
            <person name="Jarvis E.D."/>
            <person name="Hiller M."/>
            <person name="Vernes S.C."/>
            <person name="Myers E.W."/>
            <person name="Teeling E.C."/>
        </authorList>
    </citation>
    <scope>NUCLEOTIDE SEQUENCE [LARGE SCALE GENOMIC DNA]</scope>
    <source>
        <strain evidence="3">MPipKuh1</strain>
        <tissue evidence="3">Flight muscle</tissue>
    </source>
</reference>
<organism evidence="3 4">
    <name type="scientific">Pipistrellus kuhlii</name>
    <name type="common">Kuhl's pipistrelle</name>
    <dbReference type="NCBI Taxonomy" id="59472"/>
    <lineage>
        <taxon>Eukaryota</taxon>
        <taxon>Metazoa</taxon>
        <taxon>Chordata</taxon>
        <taxon>Craniata</taxon>
        <taxon>Vertebrata</taxon>
        <taxon>Euteleostomi</taxon>
        <taxon>Mammalia</taxon>
        <taxon>Eutheria</taxon>
        <taxon>Laurasiatheria</taxon>
        <taxon>Chiroptera</taxon>
        <taxon>Yangochiroptera</taxon>
        <taxon>Vespertilionidae</taxon>
        <taxon>Pipistrellus</taxon>
    </lineage>
</organism>
<name>A0A7J7SMF4_PIPKU</name>
<keyword evidence="4" id="KW-1185">Reference proteome</keyword>
<gene>
    <name evidence="3" type="ORF">mPipKuh1_009801</name>
</gene>
<evidence type="ECO:0000256" key="2">
    <source>
        <dbReference type="SAM" id="SignalP"/>
    </source>
</evidence>
<dbReference type="AlphaFoldDB" id="A0A7J7SMF4"/>
<feature type="signal peptide" evidence="2">
    <location>
        <begin position="1"/>
        <end position="19"/>
    </location>
</feature>
<feature type="region of interest" description="Disordered" evidence="1">
    <location>
        <begin position="92"/>
        <end position="171"/>
    </location>
</feature>
<keyword evidence="2" id="KW-0732">Signal</keyword>
<dbReference type="EMBL" id="JACAGB010000039">
    <property type="protein sequence ID" value="KAF6289636.1"/>
    <property type="molecule type" value="Genomic_DNA"/>
</dbReference>
<evidence type="ECO:0000256" key="1">
    <source>
        <dbReference type="SAM" id="MobiDB-lite"/>
    </source>
</evidence>